<dbReference type="EMBL" id="JACHGO010000003">
    <property type="protein sequence ID" value="MBB5143283.1"/>
    <property type="molecule type" value="Genomic_DNA"/>
</dbReference>
<evidence type="ECO:0000256" key="3">
    <source>
        <dbReference type="ARBA" id="ARBA00023163"/>
    </source>
</evidence>
<dbReference type="PANTHER" id="PTHR42756:SF1">
    <property type="entry name" value="TRANSCRIPTIONAL REPRESSOR OF EMRAB OPERON"/>
    <property type="match status" value="1"/>
</dbReference>
<dbReference type="InterPro" id="IPR022689">
    <property type="entry name" value="Iron_dep_repressor"/>
</dbReference>
<dbReference type="InterPro" id="IPR011991">
    <property type="entry name" value="ArsR-like_HTH"/>
</dbReference>
<evidence type="ECO:0000256" key="1">
    <source>
        <dbReference type="ARBA" id="ARBA00023015"/>
    </source>
</evidence>
<dbReference type="CDD" id="cd00090">
    <property type="entry name" value="HTH_ARSR"/>
    <property type="match status" value="1"/>
</dbReference>
<keyword evidence="6" id="KW-1185">Reference proteome</keyword>
<dbReference type="Proteomes" id="UP000539075">
    <property type="component" value="Unassembled WGS sequence"/>
</dbReference>
<evidence type="ECO:0000313" key="5">
    <source>
        <dbReference type="EMBL" id="MBB5143283.1"/>
    </source>
</evidence>
<dbReference type="SUPFAM" id="SSF46785">
    <property type="entry name" value="Winged helix' DNA-binding domain"/>
    <property type="match status" value="1"/>
</dbReference>
<dbReference type="Gene3D" id="1.10.10.10">
    <property type="entry name" value="Winged helix-like DNA-binding domain superfamily/Winged helix DNA-binding domain"/>
    <property type="match status" value="1"/>
</dbReference>
<name>A0A7W8FEX6_9BACT</name>
<reference evidence="5 6" key="1">
    <citation type="submission" date="2020-08" db="EMBL/GenBank/DDBJ databases">
        <title>Genomic Encyclopedia of Type Strains, Phase IV (KMG-IV): sequencing the most valuable type-strain genomes for metagenomic binning, comparative biology and taxonomic classification.</title>
        <authorList>
            <person name="Goeker M."/>
        </authorList>
    </citation>
    <scope>NUCLEOTIDE SEQUENCE [LARGE SCALE GENOMIC DNA]</scope>
    <source>
        <strain evidence="5 6">DSM 11275</strain>
    </source>
</reference>
<comment type="caution">
    <text evidence="5">The sequence shown here is derived from an EMBL/GenBank/DDBJ whole genome shotgun (WGS) entry which is preliminary data.</text>
</comment>
<keyword evidence="2 5" id="KW-0238">DNA-binding</keyword>
<evidence type="ECO:0000313" key="6">
    <source>
        <dbReference type="Proteomes" id="UP000539075"/>
    </source>
</evidence>
<evidence type="ECO:0000256" key="2">
    <source>
        <dbReference type="ARBA" id="ARBA00023125"/>
    </source>
</evidence>
<dbReference type="Pfam" id="PF01047">
    <property type="entry name" value="MarR"/>
    <property type="match status" value="1"/>
</dbReference>
<dbReference type="AlphaFoldDB" id="A0A7W8FEX6"/>
<proteinExistence type="predicted"/>
<dbReference type="PROSITE" id="PS50995">
    <property type="entry name" value="HTH_MARR_2"/>
    <property type="match status" value="1"/>
</dbReference>
<keyword evidence="1" id="KW-0805">Transcription regulation</keyword>
<organism evidence="5 6">
    <name type="scientific">Desulfovibrio intestinalis</name>
    <dbReference type="NCBI Taxonomy" id="58621"/>
    <lineage>
        <taxon>Bacteria</taxon>
        <taxon>Pseudomonadati</taxon>
        <taxon>Thermodesulfobacteriota</taxon>
        <taxon>Desulfovibrionia</taxon>
        <taxon>Desulfovibrionales</taxon>
        <taxon>Desulfovibrionaceae</taxon>
        <taxon>Desulfovibrio</taxon>
    </lineage>
</organism>
<dbReference type="SMART" id="SM00529">
    <property type="entry name" value="HTH_DTXR"/>
    <property type="match status" value="1"/>
</dbReference>
<dbReference type="InterPro" id="IPR036388">
    <property type="entry name" value="WH-like_DNA-bd_sf"/>
</dbReference>
<dbReference type="RefSeq" id="WP_183718653.1">
    <property type="nucleotide sequence ID" value="NZ_JACHGO010000003.1"/>
</dbReference>
<feature type="domain" description="HTH marR-type" evidence="4">
    <location>
        <begin position="28"/>
        <end position="166"/>
    </location>
</feature>
<dbReference type="GO" id="GO:0046914">
    <property type="term" value="F:transition metal ion binding"/>
    <property type="evidence" value="ECO:0007669"/>
    <property type="project" value="InterPro"/>
</dbReference>
<dbReference type="SMART" id="SM00347">
    <property type="entry name" value="HTH_MARR"/>
    <property type="match status" value="1"/>
</dbReference>
<keyword evidence="3" id="KW-0804">Transcription</keyword>
<dbReference type="InterPro" id="IPR036390">
    <property type="entry name" value="WH_DNA-bd_sf"/>
</dbReference>
<evidence type="ECO:0000259" key="4">
    <source>
        <dbReference type="PROSITE" id="PS50995"/>
    </source>
</evidence>
<accession>A0A7W8FEX6</accession>
<gene>
    <name evidence="5" type="ORF">HNQ38_001371</name>
</gene>
<sequence length="191" mass="21783">MRKTSVELRIQQAVLDDHDDPDIQRLRNNHICFALLSLVNQFYTLERQCRNFGTDVEIYLAEIQMIMTIHNAEGIHVNGLAQKLGITKGSVSEMLRKLERKGLVRKEKDPLKLTRLNVYLTEKGTIAHQSHISFHQKLDSLVFETAAEHDPETVKVFAQFLNKILGRLTAFSKADAQPLATCAEQHHKIDA</sequence>
<dbReference type="InterPro" id="IPR000835">
    <property type="entry name" value="HTH_MarR-typ"/>
</dbReference>
<dbReference type="GO" id="GO:0003677">
    <property type="term" value="F:DNA binding"/>
    <property type="evidence" value="ECO:0007669"/>
    <property type="project" value="UniProtKB-KW"/>
</dbReference>
<dbReference type="GO" id="GO:0003700">
    <property type="term" value="F:DNA-binding transcription factor activity"/>
    <property type="evidence" value="ECO:0007669"/>
    <property type="project" value="InterPro"/>
</dbReference>
<dbReference type="PANTHER" id="PTHR42756">
    <property type="entry name" value="TRANSCRIPTIONAL REGULATOR, MARR"/>
    <property type="match status" value="1"/>
</dbReference>
<protein>
    <submittedName>
        <fullName evidence="5">DNA-binding MarR family transcriptional regulator</fullName>
    </submittedName>
</protein>